<evidence type="ECO:0000259" key="2">
    <source>
        <dbReference type="Pfam" id="PF07969"/>
    </source>
</evidence>
<accession>B8CLU3</accession>
<dbReference type="InterPro" id="IPR032466">
    <property type="entry name" value="Metal_Hydrolase"/>
</dbReference>
<protein>
    <submittedName>
        <fullName evidence="3">Amidohydrolase family protein</fullName>
    </submittedName>
</protein>
<dbReference type="STRING" id="225849.swp_2114"/>
<evidence type="ECO:0000313" key="3">
    <source>
        <dbReference type="EMBL" id="ACJ28867.1"/>
    </source>
</evidence>
<sequence>MKQLSLVASLLCVSLSSIAVEPQEVDLLISGKRVHIGDGSAQRALDIAICGDKICGISPLGEVKYVAKQRIDAKNSVVSPGFIDPHTHSIEQLLSEDKKANLNYLYQGVTTVVNGNDGDGRADIQRLSMQLTKNGIGTNTALLAGHGYIRRAVMGLAERYATKAEIAQMQMLLTQAMEQGAVGLSSGLYYVPGVYADAEEVIALAKVAAKYDGIYDTHLRDESTFNIGFTAAIEEAIKITNAADIHLHIAHIKALGKDVWGQSKDVIKLINAAQQSGSSISADQYPWRASGTNLKSAVVPKWVMADSRSHFLSRLEDPSKRAQIISEIEENIRRRGGPDSLLITAAEDESLEGETLKEIAAKYQKTAAETVLELVKGSRIRVASFNMSPADIERFMVQPWVVTSSDGTDGHPRKYASFPKKYREYVQQKSLLTLPQFIQQSSSKTAAILKLDKRGLLQTGYFADIVIFDSERLRDEADFAHWNRLSSGVDYVVINGKLAINQGQYTGLLGGRVVK</sequence>
<feature type="signal peptide" evidence="1">
    <location>
        <begin position="1"/>
        <end position="19"/>
    </location>
</feature>
<name>B8CLU3_SHEPW</name>
<dbReference type="EMBL" id="CP000472">
    <property type="protein sequence ID" value="ACJ28867.1"/>
    <property type="molecule type" value="Genomic_DNA"/>
</dbReference>
<gene>
    <name evidence="3" type="ordered locus">swp_2114</name>
</gene>
<dbReference type="KEGG" id="swp:swp_2114"/>
<dbReference type="Pfam" id="PF07969">
    <property type="entry name" value="Amidohydro_3"/>
    <property type="match status" value="2"/>
</dbReference>
<keyword evidence="1" id="KW-0732">Signal</keyword>
<evidence type="ECO:0000313" key="4">
    <source>
        <dbReference type="Proteomes" id="UP000000753"/>
    </source>
</evidence>
<dbReference type="GO" id="GO:0016810">
    <property type="term" value="F:hydrolase activity, acting on carbon-nitrogen (but not peptide) bonds"/>
    <property type="evidence" value="ECO:0007669"/>
    <property type="project" value="InterPro"/>
</dbReference>
<dbReference type="InterPro" id="IPR011059">
    <property type="entry name" value="Metal-dep_hydrolase_composite"/>
</dbReference>
<dbReference type="PANTHER" id="PTHR11647:SF1">
    <property type="entry name" value="COLLAPSIN RESPONSE MEDIATOR PROTEIN"/>
    <property type="match status" value="1"/>
</dbReference>
<feature type="domain" description="Amidohydrolase 3" evidence="2">
    <location>
        <begin position="71"/>
        <end position="252"/>
    </location>
</feature>
<proteinExistence type="predicted"/>
<dbReference type="Proteomes" id="UP000000753">
    <property type="component" value="Chromosome"/>
</dbReference>
<dbReference type="PANTHER" id="PTHR11647">
    <property type="entry name" value="HYDRANTOINASE/DIHYDROPYRIMIDINASE FAMILY MEMBER"/>
    <property type="match status" value="1"/>
</dbReference>
<reference evidence="3 4" key="1">
    <citation type="journal article" date="2008" name="PLoS ONE">
        <title>Environmental adaptation: genomic analysis of the piezotolerant and psychrotolerant deep-sea iron reducing bacterium Shewanella piezotolerans WP3.</title>
        <authorList>
            <person name="Wang F."/>
            <person name="Wang J."/>
            <person name="Jian H."/>
            <person name="Zhang B."/>
            <person name="Li S."/>
            <person name="Wang F."/>
            <person name="Zeng X."/>
            <person name="Gao L."/>
            <person name="Bartlett D.H."/>
            <person name="Yu J."/>
            <person name="Hu S."/>
            <person name="Xiao X."/>
        </authorList>
    </citation>
    <scope>NUCLEOTIDE SEQUENCE [LARGE SCALE GENOMIC DNA]</scope>
    <source>
        <strain evidence="4">WP3 / JCM 13877</strain>
    </source>
</reference>
<keyword evidence="4" id="KW-1185">Reference proteome</keyword>
<dbReference type="RefSeq" id="WP_020912229.1">
    <property type="nucleotide sequence ID" value="NC_011566.1"/>
</dbReference>
<dbReference type="OrthoDB" id="9766983at2"/>
<evidence type="ECO:0000256" key="1">
    <source>
        <dbReference type="SAM" id="SignalP"/>
    </source>
</evidence>
<dbReference type="eggNOG" id="COG3653">
    <property type="taxonomic scope" value="Bacteria"/>
</dbReference>
<dbReference type="InterPro" id="IPR013108">
    <property type="entry name" value="Amidohydro_3"/>
</dbReference>
<dbReference type="HOGENOM" id="CLU_016107_2_1_6"/>
<dbReference type="InterPro" id="IPR050378">
    <property type="entry name" value="Metallo-dep_Hydrolases_sf"/>
</dbReference>
<dbReference type="Gene3D" id="3.20.20.140">
    <property type="entry name" value="Metal-dependent hydrolases"/>
    <property type="match status" value="2"/>
</dbReference>
<dbReference type="SUPFAM" id="SSF51556">
    <property type="entry name" value="Metallo-dependent hydrolases"/>
    <property type="match status" value="1"/>
</dbReference>
<feature type="chain" id="PRO_5002870073" evidence="1">
    <location>
        <begin position="20"/>
        <end position="515"/>
    </location>
</feature>
<feature type="domain" description="Amidohydrolase 3" evidence="2">
    <location>
        <begin position="390"/>
        <end position="498"/>
    </location>
</feature>
<dbReference type="SUPFAM" id="SSF51338">
    <property type="entry name" value="Composite domain of metallo-dependent hydrolases"/>
    <property type="match status" value="1"/>
</dbReference>
<organism evidence="3 4">
    <name type="scientific">Shewanella piezotolerans (strain WP3 / JCM 13877)</name>
    <dbReference type="NCBI Taxonomy" id="225849"/>
    <lineage>
        <taxon>Bacteria</taxon>
        <taxon>Pseudomonadati</taxon>
        <taxon>Pseudomonadota</taxon>
        <taxon>Gammaproteobacteria</taxon>
        <taxon>Alteromonadales</taxon>
        <taxon>Shewanellaceae</taxon>
        <taxon>Shewanella</taxon>
    </lineage>
</organism>
<dbReference type="AlphaFoldDB" id="B8CLU3"/>